<dbReference type="Proteomes" id="UP001189429">
    <property type="component" value="Unassembled WGS sequence"/>
</dbReference>
<evidence type="ECO:0000256" key="6">
    <source>
        <dbReference type="SAM" id="MobiDB-lite"/>
    </source>
</evidence>
<feature type="transmembrane region" description="Helical" evidence="7">
    <location>
        <begin position="266"/>
        <end position="284"/>
    </location>
</feature>
<feature type="compositionally biased region" description="Polar residues" evidence="6">
    <location>
        <begin position="537"/>
        <end position="547"/>
    </location>
</feature>
<evidence type="ECO:0000256" key="2">
    <source>
        <dbReference type="ARBA" id="ARBA00006528"/>
    </source>
</evidence>
<dbReference type="EMBL" id="CAUYUJ010001470">
    <property type="protein sequence ID" value="CAK0796088.1"/>
    <property type="molecule type" value="Genomic_DNA"/>
</dbReference>
<gene>
    <name evidence="9" type="ORF">PCOR1329_LOCUS5561</name>
</gene>
<feature type="compositionally biased region" description="Pro residues" evidence="6">
    <location>
        <begin position="627"/>
        <end position="641"/>
    </location>
</feature>
<proteinExistence type="inferred from homology"/>
<feature type="region of interest" description="Disordered" evidence="6">
    <location>
        <begin position="617"/>
        <end position="701"/>
    </location>
</feature>
<dbReference type="PANTHER" id="PTHR10361">
    <property type="entry name" value="SODIUM-BILE ACID COTRANSPORTER"/>
    <property type="match status" value="1"/>
</dbReference>
<feature type="region of interest" description="Disordered" evidence="6">
    <location>
        <begin position="329"/>
        <end position="582"/>
    </location>
</feature>
<keyword evidence="3 7" id="KW-0812">Transmembrane</keyword>
<dbReference type="Gene3D" id="1.20.1530.20">
    <property type="match status" value="1"/>
</dbReference>
<evidence type="ECO:0000256" key="5">
    <source>
        <dbReference type="ARBA" id="ARBA00023136"/>
    </source>
</evidence>
<feature type="signal peptide" evidence="8">
    <location>
        <begin position="1"/>
        <end position="26"/>
    </location>
</feature>
<dbReference type="InterPro" id="IPR002657">
    <property type="entry name" value="BilAc:Na_symport/Acr3"/>
</dbReference>
<feature type="compositionally biased region" description="Low complexity" evidence="6">
    <location>
        <begin position="373"/>
        <end position="387"/>
    </location>
</feature>
<feature type="transmembrane region" description="Helical" evidence="7">
    <location>
        <begin position="200"/>
        <end position="222"/>
    </location>
</feature>
<keyword evidence="5 7" id="KW-0472">Membrane</keyword>
<dbReference type="Pfam" id="PF01758">
    <property type="entry name" value="SBF"/>
    <property type="match status" value="1"/>
</dbReference>
<feature type="transmembrane region" description="Helical" evidence="7">
    <location>
        <begin position="42"/>
        <end position="61"/>
    </location>
</feature>
<protein>
    <submittedName>
        <fullName evidence="9">Uncharacterized protein</fullName>
    </submittedName>
</protein>
<comment type="similarity">
    <text evidence="2">Belongs to the bile acid:sodium symporter (BASS) (TC 2.A.28) family.</text>
</comment>
<evidence type="ECO:0000313" key="10">
    <source>
        <dbReference type="Proteomes" id="UP001189429"/>
    </source>
</evidence>
<evidence type="ECO:0000256" key="8">
    <source>
        <dbReference type="SAM" id="SignalP"/>
    </source>
</evidence>
<accession>A0ABN9PSF3</accession>
<sequence>MANGAAGWLVPLAAQALLFLLLGGMAASVDTKVLRERFRSPAGILVGLSLQFLALPAVGYASAKAFDLDPVFGVSLLAVTSSPGGAYSNWWCSLFNADLALSIAMTTCSTMVSMVFTPLNLAIYTKAAYGVGANLDHLKLFSSIGVAVVAILSGLLVSHLRPGWRKGCNVFGNIAGVGLIIFSFLVSSSNDPIWDKDGTFYLAVAAPCVAGLVSAFCLGTLLPCISSPEAVAVTVETGYQNTGLALAIALATFDEEDRGKAAGVPLYYGFVQVVCLPIFLLVAWRAGLTYAPRRAWLSEVILKDYQPTLSPSVMPEPVAVRPAPPRPAFDEGTAAEEGSCIAAEDIVETPRRSSTTAVAPTRNPEDTPKRLSATSPAATTAVAATRTPEGSPSSRAIKSPEPSPRMRGPALAATPETRSSFRLGEEGACVDSKARSPSLPTVSLSEDEPRAQPPGEGAPRASPREDVESVASSLRWNSAGQAGCSAEPQLGSKGSEVAESTPPSTLPPQPEQGEASGSSPAQSGSGQAGHKEELQAEPQQAPSSSTDAPLPSPRLSDISRLQATPRPSSPLKERLPSDDVSEVGISRDFGMADVSELAVSKEPSILDLSPRISEKTDVLSEAGVAQPQPPRDPPVAAPAPPALRLRLPPRSDTADRNPNHSGAALSATAGKSPPRGAGRGKGARPSSDVGQGLIHRMATLS</sequence>
<comment type="subcellular location">
    <subcellularLocation>
        <location evidence="1">Membrane</location>
        <topology evidence="1">Multi-pass membrane protein</topology>
    </subcellularLocation>
</comment>
<feature type="chain" id="PRO_5046337222" evidence="8">
    <location>
        <begin position="27"/>
        <end position="701"/>
    </location>
</feature>
<keyword evidence="10" id="KW-1185">Reference proteome</keyword>
<feature type="compositionally biased region" description="Low complexity" evidence="6">
    <location>
        <begin position="512"/>
        <end position="525"/>
    </location>
</feature>
<feature type="transmembrane region" description="Helical" evidence="7">
    <location>
        <begin position="68"/>
        <end position="87"/>
    </location>
</feature>
<dbReference type="InterPro" id="IPR004710">
    <property type="entry name" value="Bilac:Na_transpt"/>
</dbReference>
<organism evidence="9 10">
    <name type="scientific">Prorocentrum cordatum</name>
    <dbReference type="NCBI Taxonomy" id="2364126"/>
    <lineage>
        <taxon>Eukaryota</taxon>
        <taxon>Sar</taxon>
        <taxon>Alveolata</taxon>
        <taxon>Dinophyceae</taxon>
        <taxon>Prorocentrales</taxon>
        <taxon>Prorocentraceae</taxon>
        <taxon>Prorocentrum</taxon>
    </lineage>
</organism>
<comment type="caution">
    <text evidence="9">The sequence shown here is derived from an EMBL/GenBank/DDBJ whole genome shotgun (WGS) entry which is preliminary data.</text>
</comment>
<keyword evidence="4 7" id="KW-1133">Transmembrane helix</keyword>
<evidence type="ECO:0000256" key="7">
    <source>
        <dbReference type="SAM" id="Phobius"/>
    </source>
</evidence>
<dbReference type="InterPro" id="IPR038770">
    <property type="entry name" value="Na+/solute_symporter_sf"/>
</dbReference>
<feature type="transmembrane region" description="Helical" evidence="7">
    <location>
        <begin position="99"/>
        <end position="119"/>
    </location>
</feature>
<feature type="compositionally biased region" description="Polar residues" evidence="6">
    <location>
        <begin position="470"/>
        <end position="480"/>
    </location>
</feature>
<dbReference type="PANTHER" id="PTHR10361:SF28">
    <property type="entry name" value="P3 PROTEIN-RELATED"/>
    <property type="match status" value="1"/>
</dbReference>
<reference evidence="9" key="1">
    <citation type="submission" date="2023-10" db="EMBL/GenBank/DDBJ databases">
        <authorList>
            <person name="Chen Y."/>
            <person name="Shah S."/>
            <person name="Dougan E. K."/>
            <person name="Thang M."/>
            <person name="Chan C."/>
        </authorList>
    </citation>
    <scope>NUCLEOTIDE SEQUENCE [LARGE SCALE GENOMIC DNA]</scope>
</reference>
<name>A0ABN9PSF3_9DINO</name>
<feature type="transmembrane region" description="Helical" evidence="7">
    <location>
        <begin position="140"/>
        <end position="158"/>
    </location>
</feature>
<evidence type="ECO:0000256" key="1">
    <source>
        <dbReference type="ARBA" id="ARBA00004141"/>
    </source>
</evidence>
<keyword evidence="8" id="KW-0732">Signal</keyword>
<feature type="transmembrane region" description="Helical" evidence="7">
    <location>
        <begin position="170"/>
        <end position="188"/>
    </location>
</feature>
<evidence type="ECO:0000256" key="4">
    <source>
        <dbReference type="ARBA" id="ARBA00022989"/>
    </source>
</evidence>
<evidence type="ECO:0000313" key="9">
    <source>
        <dbReference type="EMBL" id="CAK0796088.1"/>
    </source>
</evidence>
<evidence type="ECO:0000256" key="3">
    <source>
        <dbReference type="ARBA" id="ARBA00022692"/>
    </source>
</evidence>